<reference evidence="9 10" key="1">
    <citation type="submission" date="2018-12" db="EMBL/GenBank/DDBJ databases">
        <authorList>
            <consortium name="Pathogen Informatics"/>
        </authorList>
    </citation>
    <scope>NUCLEOTIDE SEQUENCE [LARGE SCALE GENOMIC DNA]</scope>
    <source>
        <strain evidence="9 10">NCTC12871</strain>
    </source>
</reference>
<dbReference type="NCBIfam" id="NF001057">
    <property type="entry name" value="PRK00117.3-3"/>
    <property type="match status" value="1"/>
</dbReference>
<dbReference type="InterPro" id="IPR053924">
    <property type="entry name" value="RecX_HTH_2nd"/>
</dbReference>
<dbReference type="GO" id="GO:0006282">
    <property type="term" value="P:regulation of DNA repair"/>
    <property type="evidence" value="ECO:0007669"/>
    <property type="project" value="UniProtKB-UniRule"/>
</dbReference>
<dbReference type="PANTHER" id="PTHR33602:SF1">
    <property type="entry name" value="REGULATORY PROTEIN RECX FAMILY PROTEIN"/>
    <property type="match status" value="1"/>
</dbReference>
<evidence type="ECO:0000259" key="7">
    <source>
        <dbReference type="Pfam" id="PF21981"/>
    </source>
</evidence>
<dbReference type="KEGG" id="adp:NCTC12871_00679"/>
<dbReference type="EMBL" id="LR134510">
    <property type="protein sequence ID" value="VEJ09234.1"/>
    <property type="molecule type" value="Genomic_DNA"/>
</dbReference>
<organism evidence="9 10">
    <name type="scientific">Actinobacillus delphinicola</name>
    <dbReference type="NCBI Taxonomy" id="51161"/>
    <lineage>
        <taxon>Bacteria</taxon>
        <taxon>Pseudomonadati</taxon>
        <taxon>Pseudomonadota</taxon>
        <taxon>Gammaproteobacteria</taxon>
        <taxon>Pasteurellales</taxon>
        <taxon>Pasteurellaceae</taxon>
        <taxon>Actinobacillus</taxon>
    </lineage>
</organism>
<dbReference type="InterPro" id="IPR036388">
    <property type="entry name" value="WH-like_DNA-bd_sf"/>
</dbReference>
<dbReference type="PANTHER" id="PTHR33602">
    <property type="entry name" value="REGULATORY PROTEIN RECX FAMILY PROTEIN"/>
    <property type="match status" value="1"/>
</dbReference>
<keyword evidence="10" id="KW-1185">Reference proteome</keyword>
<evidence type="ECO:0000259" key="8">
    <source>
        <dbReference type="Pfam" id="PF21982"/>
    </source>
</evidence>
<evidence type="ECO:0000256" key="3">
    <source>
        <dbReference type="ARBA" id="ARBA00018111"/>
    </source>
</evidence>
<evidence type="ECO:0000313" key="10">
    <source>
        <dbReference type="Proteomes" id="UP000279799"/>
    </source>
</evidence>
<comment type="similarity">
    <text evidence="2 5">Belongs to the RecX family.</text>
</comment>
<evidence type="ECO:0000256" key="4">
    <source>
        <dbReference type="ARBA" id="ARBA00022490"/>
    </source>
</evidence>
<dbReference type="Pfam" id="PF02631">
    <property type="entry name" value="RecX_HTH2"/>
    <property type="match status" value="1"/>
</dbReference>
<sequence length="167" mass="20051">METQQRQSFALNYVINLLSRREYSEFELRCKLQEKAYSEDEIEYAIGKCQERHWQSDHRFAENYLRARSQRGYGLKRIQQELTQLKGVQESTISDVLTEMEEDNAINWQAVALNVLRKKFPFFQESLTPKQKQKIWQYMFSHGFNSDEFSVFIGMSDEEISDYFAEW</sequence>
<feature type="domain" description="RecX first three-helical" evidence="8">
    <location>
        <begin position="10"/>
        <end position="49"/>
    </location>
</feature>
<evidence type="ECO:0000256" key="5">
    <source>
        <dbReference type="HAMAP-Rule" id="MF_01114"/>
    </source>
</evidence>
<dbReference type="OrthoDB" id="7066780at2"/>
<dbReference type="InterPro" id="IPR003783">
    <property type="entry name" value="Regulatory_RecX"/>
</dbReference>
<feature type="domain" description="RecX third three-helical" evidence="7">
    <location>
        <begin position="110"/>
        <end position="148"/>
    </location>
</feature>
<feature type="domain" description="RecX second three-helical" evidence="6">
    <location>
        <begin position="56"/>
        <end position="97"/>
    </location>
</feature>
<dbReference type="InterPro" id="IPR053925">
    <property type="entry name" value="RecX_HTH_3rd"/>
</dbReference>
<evidence type="ECO:0000256" key="1">
    <source>
        <dbReference type="ARBA" id="ARBA00004496"/>
    </source>
</evidence>
<proteinExistence type="inferred from homology"/>
<comment type="function">
    <text evidence="5">Modulates RecA activity.</text>
</comment>
<dbReference type="HAMAP" id="MF_01114">
    <property type="entry name" value="RecX"/>
    <property type="match status" value="1"/>
</dbReference>
<dbReference type="Proteomes" id="UP000279799">
    <property type="component" value="Chromosome"/>
</dbReference>
<dbReference type="AlphaFoldDB" id="A0A448TT76"/>
<dbReference type="RefSeq" id="WP_126598992.1">
    <property type="nucleotide sequence ID" value="NZ_LR134510.1"/>
</dbReference>
<evidence type="ECO:0000313" key="9">
    <source>
        <dbReference type="EMBL" id="VEJ09234.1"/>
    </source>
</evidence>
<comment type="subcellular location">
    <subcellularLocation>
        <location evidence="1 5">Cytoplasm</location>
    </subcellularLocation>
</comment>
<protein>
    <recommendedName>
        <fullName evidence="3 5">Regulatory protein RecX</fullName>
    </recommendedName>
</protein>
<dbReference type="Gene3D" id="1.10.10.10">
    <property type="entry name" value="Winged helix-like DNA-binding domain superfamily/Winged helix DNA-binding domain"/>
    <property type="match status" value="3"/>
</dbReference>
<dbReference type="InterPro" id="IPR053926">
    <property type="entry name" value="RecX_HTH_1st"/>
</dbReference>
<gene>
    <name evidence="5 9" type="primary">recX</name>
    <name evidence="9" type="ORF">NCTC12871_00679</name>
</gene>
<keyword evidence="4 5" id="KW-0963">Cytoplasm</keyword>
<accession>A0A448TT76</accession>
<dbReference type="Pfam" id="PF21981">
    <property type="entry name" value="RecX_HTH3"/>
    <property type="match status" value="1"/>
</dbReference>
<evidence type="ECO:0000256" key="2">
    <source>
        <dbReference type="ARBA" id="ARBA00009695"/>
    </source>
</evidence>
<dbReference type="GO" id="GO:0005737">
    <property type="term" value="C:cytoplasm"/>
    <property type="evidence" value="ECO:0007669"/>
    <property type="project" value="UniProtKB-SubCell"/>
</dbReference>
<dbReference type="Pfam" id="PF21982">
    <property type="entry name" value="RecX_HTH1"/>
    <property type="match status" value="1"/>
</dbReference>
<name>A0A448TT76_9PAST</name>
<evidence type="ECO:0000259" key="6">
    <source>
        <dbReference type="Pfam" id="PF02631"/>
    </source>
</evidence>